<gene>
    <name evidence="1" type="ORF">QJS64_09420</name>
</gene>
<sequence>MKDKKSPNYIGKGVNVIYVYRLIETHIPYPNKSGKVLYIGEACKKANPTGLRFSQHILGKSNEGRSRNVNYTAHKYYWNGAKIAIDIFDIGDVSKEHRKDIERDLINSHIKIYGLHLSHREPVES</sequence>
<name>A0ABY8R187_PARBF</name>
<accession>A0ABY8R187</accession>
<evidence type="ECO:0008006" key="3">
    <source>
        <dbReference type="Google" id="ProtNLM"/>
    </source>
</evidence>
<organism evidence="1 2">
    <name type="scientific">Paraclostridium bifermentans</name>
    <name type="common">Clostridium bifermentans</name>
    <dbReference type="NCBI Taxonomy" id="1490"/>
    <lineage>
        <taxon>Bacteria</taxon>
        <taxon>Bacillati</taxon>
        <taxon>Bacillota</taxon>
        <taxon>Clostridia</taxon>
        <taxon>Peptostreptococcales</taxon>
        <taxon>Peptostreptococcaceae</taxon>
        <taxon>Paraclostridium</taxon>
    </lineage>
</organism>
<protein>
    <recommendedName>
        <fullName evidence="3">GIY-YIG domain-containing protein</fullName>
    </recommendedName>
</protein>
<evidence type="ECO:0000313" key="1">
    <source>
        <dbReference type="EMBL" id="WGX74448.1"/>
    </source>
</evidence>
<proteinExistence type="predicted"/>
<evidence type="ECO:0000313" key="2">
    <source>
        <dbReference type="Proteomes" id="UP001239169"/>
    </source>
</evidence>
<dbReference type="EMBL" id="CP124685">
    <property type="protein sequence ID" value="WGX74448.1"/>
    <property type="molecule type" value="Genomic_DNA"/>
</dbReference>
<reference evidence="1 2" key="1">
    <citation type="submission" date="2023-04" db="EMBL/GenBank/DDBJ databases">
        <title>Bacteria Genome Submission.</title>
        <authorList>
            <person name="Isaac P."/>
        </authorList>
    </citation>
    <scope>NUCLEOTIDE SEQUENCE [LARGE SCALE GENOMIC DNA]</scope>
    <source>
        <strain evidence="1 2">SampleS7P1</strain>
    </source>
</reference>
<dbReference type="Proteomes" id="UP001239169">
    <property type="component" value="Chromosome"/>
</dbReference>
<keyword evidence="2" id="KW-1185">Reference proteome</keyword>